<gene>
    <name evidence="12" type="ORF">B0H41_000658</name>
    <name evidence="14" type="ORF">BCD95_002578</name>
    <name evidence="13" type="ORF">DFH45_004172</name>
    <name evidence="11" type="ORF">IS491_16155</name>
    <name evidence="10" type="ORF">LF65_03444</name>
</gene>
<keyword evidence="1" id="KW-0813">Transport</keyword>
<reference evidence="15" key="1">
    <citation type="submission" date="2014-12" db="EMBL/GenBank/DDBJ databases">
        <title>Genome sequence of Clostridium beijerinckii strain 59B.</title>
        <authorList>
            <person name="Little G.T."/>
            <person name="Minton N.P."/>
        </authorList>
    </citation>
    <scope>NUCLEOTIDE SEQUENCE [LARGE SCALE GENOMIC DNA]</scope>
    <source>
        <strain evidence="15">59B</strain>
    </source>
</reference>
<dbReference type="Proteomes" id="UP000631418">
    <property type="component" value="Unassembled WGS sequence"/>
</dbReference>
<keyword evidence="4" id="KW-0249">Electron transport</keyword>
<keyword evidence="2" id="KW-0001">2Fe-2S</keyword>
<dbReference type="EMBL" id="CP010086">
    <property type="protein sequence ID" value="AJH00004.1"/>
    <property type="molecule type" value="Genomic_DNA"/>
</dbReference>
<dbReference type="EMBL" id="JABSXK010000001">
    <property type="protein sequence ID" value="NRV11209.1"/>
    <property type="molecule type" value="Genomic_DNA"/>
</dbReference>
<reference evidence="10" key="2">
    <citation type="submission" date="2016-02" db="EMBL/GenBank/DDBJ databases">
        <title>Genome sequence of Clostridium beijerinckii strain 59B.</title>
        <authorList>
            <person name="Little G.T."/>
            <person name="Minton N.P."/>
        </authorList>
    </citation>
    <scope>NUCLEOTIDE SEQUENCE</scope>
    <source>
        <strain evidence="10">NCIMB 14988</strain>
    </source>
</reference>
<dbReference type="Proteomes" id="UP000822184">
    <property type="component" value="Unassembled WGS sequence"/>
</dbReference>
<reference evidence="12" key="3">
    <citation type="submission" date="2020-05" db="EMBL/GenBank/DDBJ databases">
        <authorList>
            <person name="Brown S."/>
            <person name="Huntemann M."/>
            <person name="Clum A."/>
            <person name="Spunde A."/>
            <person name="Palaniappan K."/>
            <person name="Ritter S."/>
            <person name="Mikhailova N."/>
            <person name="Chen I.-M."/>
            <person name="Stamatis D."/>
            <person name="Reddy T."/>
            <person name="O'Malley R."/>
            <person name="Daum C."/>
            <person name="Shapiro N."/>
            <person name="Ivanova N."/>
            <person name="Kyrpides N."/>
            <person name="Woyke T."/>
        </authorList>
    </citation>
    <scope>NUCLEOTIDE SEQUENCE</scope>
    <source>
        <strain evidence="12">DJ080</strain>
    </source>
</reference>
<evidence type="ECO:0000313" key="10">
    <source>
        <dbReference type="EMBL" id="AJH00004.1"/>
    </source>
</evidence>
<evidence type="ECO:0000259" key="9">
    <source>
        <dbReference type="Pfam" id="PF04324"/>
    </source>
</evidence>
<dbReference type="STRING" id="1520.LF65_03444"/>
<dbReference type="AlphaFoldDB" id="A0A0B5QT08"/>
<dbReference type="KEGG" id="cbei:LF65_03444"/>
<dbReference type="GO" id="GO:0046872">
    <property type="term" value="F:metal ion binding"/>
    <property type="evidence" value="ECO:0007669"/>
    <property type="project" value="UniProtKB-KW"/>
</dbReference>
<accession>A0A0B5QT08</accession>
<keyword evidence="6" id="KW-0411">Iron-sulfur</keyword>
<evidence type="ECO:0000256" key="6">
    <source>
        <dbReference type="ARBA" id="ARBA00023014"/>
    </source>
</evidence>
<dbReference type="Gene3D" id="1.10.10.1100">
    <property type="entry name" value="BFD-like [2Fe-2S]-binding domain"/>
    <property type="match status" value="1"/>
</dbReference>
<reference evidence="11" key="5">
    <citation type="submission" date="2020-11" db="EMBL/GenBank/DDBJ databases">
        <authorList>
            <person name="Thieme N."/>
            <person name="Liebl W."/>
            <person name="Zverlov V."/>
        </authorList>
    </citation>
    <scope>NUCLEOTIDE SEQUENCE</scope>
    <source>
        <strain evidence="11">NT08</strain>
    </source>
</reference>
<evidence type="ECO:0000313" key="11">
    <source>
        <dbReference type="EMBL" id="MBF7810171.1"/>
    </source>
</evidence>
<evidence type="ECO:0000313" key="15">
    <source>
        <dbReference type="Proteomes" id="UP000031866"/>
    </source>
</evidence>
<keyword evidence="5" id="KW-0408">Iron</keyword>
<dbReference type="RefSeq" id="WP_012059247.1">
    <property type="nucleotide sequence ID" value="NZ_BKAK01000021.1"/>
</dbReference>
<dbReference type="PANTHER" id="PTHR37424:SF1">
    <property type="entry name" value="BACTERIOFERRITIN-ASSOCIATED FERREDOXIN"/>
    <property type="match status" value="1"/>
</dbReference>
<feature type="domain" description="BFD-like [2Fe-2S]-binding" evidence="9">
    <location>
        <begin position="6"/>
        <end position="55"/>
    </location>
</feature>
<reference evidence="14" key="4">
    <citation type="submission" date="2020-06" db="EMBL/GenBank/DDBJ databases">
        <title>Genomic insights into acetone-butanol-ethanol (ABE) fermentation by sequencing solventogenic clostridia strains.</title>
        <authorList>
            <person name="Brown S."/>
        </authorList>
    </citation>
    <scope>NUCLEOTIDE SEQUENCE</scope>
    <source>
        <strain evidence="14">DJ123</strain>
        <strain evidence="13">DJ126</strain>
    </source>
</reference>
<evidence type="ECO:0000256" key="2">
    <source>
        <dbReference type="ARBA" id="ARBA00022714"/>
    </source>
</evidence>
<dbReference type="OrthoDB" id="15293at2"/>
<dbReference type="PANTHER" id="PTHR37424">
    <property type="entry name" value="BACTERIOFERRITIN-ASSOCIATED FERREDOXIN"/>
    <property type="match status" value="1"/>
</dbReference>
<dbReference type="GO" id="GO:0051537">
    <property type="term" value="F:2 iron, 2 sulfur cluster binding"/>
    <property type="evidence" value="ECO:0007669"/>
    <property type="project" value="UniProtKB-KW"/>
</dbReference>
<dbReference type="InterPro" id="IPR041854">
    <property type="entry name" value="BFD-like_2Fe2S-bd_dom_sf"/>
</dbReference>
<evidence type="ECO:0000313" key="13">
    <source>
        <dbReference type="EMBL" id="NRV11209.1"/>
    </source>
</evidence>
<evidence type="ECO:0000256" key="1">
    <source>
        <dbReference type="ARBA" id="ARBA00022448"/>
    </source>
</evidence>
<dbReference type="Proteomes" id="UP000031866">
    <property type="component" value="Chromosome"/>
</dbReference>
<sequence length="59" mass="6337">MDDDKVICGCKNVKVKDIKNAIANGAKSFEEVQEKTEVGTGCGHCVENNKALVDELLGK</sequence>
<comment type="similarity">
    <text evidence="8">Belongs to the Bfd family.</text>
</comment>
<evidence type="ECO:0000256" key="3">
    <source>
        <dbReference type="ARBA" id="ARBA00022723"/>
    </source>
</evidence>
<evidence type="ECO:0000256" key="7">
    <source>
        <dbReference type="ARBA" id="ARBA00039386"/>
    </source>
</evidence>
<dbReference type="EMBL" id="JABTDW010000001">
    <property type="protein sequence ID" value="NSB14319.1"/>
    <property type="molecule type" value="Genomic_DNA"/>
</dbReference>
<dbReference type="OMA" id="CGHCVEN"/>
<dbReference type="InterPro" id="IPR007419">
    <property type="entry name" value="BFD-like_2Fe2S-bd_dom"/>
</dbReference>
<name>A0A0B5QT08_CLOBE</name>
<evidence type="ECO:0000256" key="4">
    <source>
        <dbReference type="ARBA" id="ARBA00022982"/>
    </source>
</evidence>
<dbReference type="GeneID" id="66345977"/>
<dbReference type="Proteomes" id="UP000821656">
    <property type="component" value="Unassembled WGS sequence"/>
</dbReference>
<evidence type="ECO:0000313" key="12">
    <source>
        <dbReference type="EMBL" id="NRT86979.1"/>
    </source>
</evidence>
<organism evidence="10 15">
    <name type="scientific">Clostridium beijerinckii</name>
    <name type="common">Clostridium MP</name>
    <dbReference type="NCBI Taxonomy" id="1520"/>
    <lineage>
        <taxon>Bacteria</taxon>
        <taxon>Bacillati</taxon>
        <taxon>Bacillota</taxon>
        <taxon>Clostridia</taxon>
        <taxon>Eubacteriales</taxon>
        <taxon>Clostridiaceae</taxon>
        <taxon>Clostridium</taxon>
    </lineage>
</organism>
<dbReference type="EMBL" id="JADOEF010000001">
    <property type="protein sequence ID" value="MBF7810171.1"/>
    <property type="molecule type" value="Genomic_DNA"/>
</dbReference>
<dbReference type="InterPro" id="IPR052371">
    <property type="entry name" value="BFD-associated_ferredoxin"/>
</dbReference>
<evidence type="ECO:0000256" key="8">
    <source>
        <dbReference type="ARBA" id="ARBA00046332"/>
    </source>
</evidence>
<dbReference type="EMBL" id="JABSWW010000001">
    <property type="protein sequence ID" value="NRT86979.1"/>
    <property type="molecule type" value="Genomic_DNA"/>
</dbReference>
<protein>
    <recommendedName>
        <fullName evidence="7">Bacterioferritin-associated ferredoxin</fullName>
    </recommendedName>
</protein>
<keyword evidence="3" id="KW-0479">Metal-binding</keyword>
<proteinExistence type="inferred from homology"/>
<dbReference type="Proteomes" id="UP001193748">
    <property type="component" value="Unassembled WGS sequence"/>
</dbReference>
<evidence type="ECO:0000256" key="5">
    <source>
        <dbReference type="ARBA" id="ARBA00023004"/>
    </source>
</evidence>
<reference evidence="12" key="6">
    <citation type="journal article" date="2022" name="Nat. Biotechnol.">
        <title>Carbon-negative production of acetone and isopropanol by gas fermentation at industrial pilot scale.</title>
        <authorList>
            <person name="Liew F.E."/>
            <person name="Nogle R."/>
            <person name="Abdalla T."/>
            <person name="Rasor B.J."/>
            <person name="Canter C."/>
            <person name="Jensen R.O."/>
            <person name="Wang L."/>
            <person name="Strutz J."/>
            <person name="Chirania P."/>
            <person name="De Tissera S."/>
            <person name="Mueller A.P."/>
            <person name="Ruan Z."/>
            <person name="Gao A."/>
            <person name="Tran L."/>
            <person name="Engle N.L."/>
            <person name="Bromley J.C."/>
            <person name="Daniell J."/>
            <person name="Conrado R."/>
            <person name="Tschaplinski T.J."/>
            <person name="Giannone R.J."/>
            <person name="Hettich R.L."/>
            <person name="Karim A.S."/>
            <person name="Simpson S.D."/>
            <person name="Brown S.D."/>
            <person name="Leang C."/>
            <person name="Jewett M.C."/>
            <person name="Kopke M."/>
        </authorList>
    </citation>
    <scope>NUCLEOTIDE SEQUENCE</scope>
    <source>
        <strain evidence="12">DJ080</strain>
    </source>
</reference>
<dbReference type="Pfam" id="PF04324">
    <property type="entry name" value="Fer2_BFD"/>
    <property type="match status" value="1"/>
</dbReference>
<evidence type="ECO:0000313" key="14">
    <source>
        <dbReference type="EMBL" id="NSB14319.1"/>
    </source>
</evidence>